<evidence type="ECO:0000313" key="2">
    <source>
        <dbReference type="Proteomes" id="UP000216363"/>
    </source>
</evidence>
<protein>
    <submittedName>
        <fullName evidence="1">Uncharacterized protein</fullName>
    </submittedName>
</protein>
<accession>A0A256GR39</accession>
<organism evidence="1 2">
    <name type="scientific">Brucella lupini</name>
    <dbReference type="NCBI Taxonomy" id="255457"/>
    <lineage>
        <taxon>Bacteria</taxon>
        <taxon>Pseudomonadati</taxon>
        <taxon>Pseudomonadota</taxon>
        <taxon>Alphaproteobacteria</taxon>
        <taxon>Hyphomicrobiales</taxon>
        <taxon>Brucellaceae</taxon>
        <taxon>Brucella/Ochrobactrum group</taxon>
        <taxon>Brucella</taxon>
    </lineage>
</organism>
<proteinExistence type="predicted"/>
<dbReference type="EMBL" id="NNRN01000047">
    <property type="protein sequence ID" value="OYR29256.1"/>
    <property type="molecule type" value="Genomic_DNA"/>
</dbReference>
<evidence type="ECO:0000313" key="1">
    <source>
        <dbReference type="EMBL" id="OYR29256.1"/>
    </source>
</evidence>
<sequence length="42" mass="4783">MFCTKLQKVPLNRDYFPFCPQTAHSELTSKVHTSFHSNALSA</sequence>
<reference evidence="1 2" key="1">
    <citation type="submission" date="2017-07" db="EMBL/GenBank/DDBJ databases">
        <title>Draft genome of Ochrobactrum lupini type strain LUP21.</title>
        <authorList>
            <person name="Krzyzanowska D.M."/>
            <person name="Jafra S."/>
        </authorList>
    </citation>
    <scope>NUCLEOTIDE SEQUENCE [LARGE SCALE GENOMIC DNA]</scope>
    <source>
        <strain evidence="1 2">LUP21</strain>
    </source>
</reference>
<dbReference type="Proteomes" id="UP000216363">
    <property type="component" value="Unassembled WGS sequence"/>
</dbReference>
<comment type="caution">
    <text evidence="1">The sequence shown here is derived from an EMBL/GenBank/DDBJ whole genome shotgun (WGS) entry which is preliminary data.</text>
</comment>
<dbReference type="AlphaFoldDB" id="A0A256GR39"/>
<name>A0A256GR39_9HYPH</name>
<gene>
    <name evidence="1" type="ORF">CES86_2511</name>
</gene>